<evidence type="ECO:0000313" key="4">
    <source>
        <dbReference type="EMBL" id="KAL2810517.1"/>
    </source>
</evidence>
<dbReference type="Proteomes" id="UP001610334">
    <property type="component" value="Unassembled WGS sequence"/>
</dbReference>
<dbReference type="InterPro" id="IPR005645">
    <property type="entry name" value="FSH-like_dom"/>
</dbReference>
<protein>
    <submittedName>
        <fullName evidence="4">Serine hydrolase FSH</fullName>
    </submittedName>
</protein>
<feature type="domain" description="Serine hydrolase" evidence="3">
    <location>
        <begin position="20"/>
        <end position="253"/>
    </location>
</feature>
<comment type="caution">
    <text evidence="4">The sequence shown here is derived from an EMBL/GenBank/DDBJ whole genome shotgun (WGS) entry which is preliminary data.</text>
</comment>
<name>A0ABR4H4Y4_9EURO</name>
<evidence type="ECO:0000256" key="2">
    <source>
        <dbReference type="ARBA" id="ARBA00022801"/>
    </source>
</evidence>
<dbReference type="Pfam" id="PF03959">
    <property type="entry name" value="FSH1"/>
    <property type="match status" value="1"/>
</dbReference>
<proteinExistence type="inferred from homology"/>
<dbReference type="InterPro" id="IPR029058">
    <property type="entry name" value="AB_hydrolase_fold"/>
</dbReference>
<dbReference type="PANTHER" id="PTHR48070">
    <property type="entry name" value="ESTERASE OVCA2"/>
    <property type="match status" value="1"/>
</dbReference>
<dbReference type="GO" id="GO:0016787">
    <property type="term" value="F:hydrolase activity"/>
    <property type="evidence" value="ECO:0007669"/>
    <property type="project" value="UniProtKB-KW"/>
</dbReference>
<reference evidence="4 5" key="1">
    <citation type="submission" date="2024-07" db="EMBL/GenBank/DDBJ databases">
        <title>Section-level genome sequencing and comparative genomics of Aspergillus sections Usti and Cavernicolus.</title>
        <authorList>
            <consortium name="Lawrence Berkeley National Laboratory"/>
            <person name="Nybo J.L."/>
            <person name="Vesth T.C."/>
            <person name="Theobald S."/>
            <person name="Frisvad J.C."/>
            <person name="Larsen T.O."/>
            <person name="Kjaerboelling I."/>
            <person name="Rothschild-Mancinelli K."/>
            <person name="Lyhne E.K."/>
            <person name="Kogle M.E."/>
            <person name="Barry K."/>
            <person name="Clum A."/>
            <person name="Na H."/>
            <person name="Ledsgaard L."/>
            <person name="Lin J."/>
            <person name="Lipzen A."/>
            <person name="Kuo A."/>
            <person name="Riley R."/>
            <person name="Mondo S."/>
            <person name="Labutti K."/>
            <person name="Haridas S."/>
            <person name="Pangalinan J."/>
            <person name="Salamov A.A."/>
            <person name="Simmons B.A."/>
            <person name="Magnuson J.K."/>
            <person name="Chen J."/>
            <person name="Drula E."/>
            <person name="Henrissat B."/>
            <person name="Wiebenga A."/>
            <person name="Lubbers R.J."/>
            <person name="Gomes A.C."/>
            <person name="Makela M.R."/>
            <person name="Stajich J."/>
            <person name="Grigoriev I.V."/>
            <person name="Mortensen U.H."/>
            <person name="De Vries R.P."/>
            <person name="Baker S.E."/>
            <person name="Andersen M.R."/>
        </authorList>
    </citation>
    <scope>NUCLEOTIDE SEQUENCE [LARGE SCALE GENOMIC DNA]</scope>
    <source>
        <strain evidence="4 5">CBS 588.65</strain>
    </source>
</reference>
<dbReference type="InterPro" id="IPR050593">
    <property type="entry name" value="LovG"/>
</dbReference>
<dbReference type="SUPFAM" id="SSF53474">
    <property type="entry name" value="alpha/beta-Hydrolases"/>
    <property type="match status" value="1"/>
</dbReference>
<comment type="similarity">
    <text evidence="1">Belongs to the LovG family.</text>
</comment>
<evidence type="ECO:0000256" key="1">
    <source>
        <dbReference type="ARBA" id="ARBA00005863"/>
    </source>
</evidence>
<organism evidence="4 5">
    <name type="scientific">Aspergillus granulosus</name>
    <dbReference type="NCBI Taxonomy" id="176169"/>
    <lineage>
        <taxon>Eukaryota</taxon>
        <taxon>Fungi</taxon>
        <taxon>Dikarya</taxon>
        <taxon>Ascomycota</taxon>
        <taxon>Pezizomycotina</taxon>
        <taxon>Eurotiomycetes</taxon>
        <taxon>Eurotiomycetidae</taxon>
        <taxon>Eurotiales</taxon>
        <taxon>Aspergillaceae</taxon>
        <taxon>Aspergillus</taxon>
        <taxon>Aspergillus subgen. Nidulantes</taxon>
    </lineage>
</organism>
<evidence type="ECO:0000313" key="5">
    <source>
        <dbReference type="Proteomes" id="UP001610334"/>
    </source>
</evidence>
<gene>
    <name evidence="4" type="ORF">BJX63DRAFT_434164</name>
</gene>
<evidence type="ECO:0000259" key="3">
    <source>
        <dbReference type="Pfam" id="PF03959"/>
    </source>
</evidence>
<sequence length="272" mass="29847">MTVIKSPLIPKPDTSNLHLPRILCLHGGGTNSTIFRAQCRVLIAQLRSHFRLVFADAPFPSEPGPDVVSVYRDFGPFKRWLRSKPEHPHVEPTSAVDEIDRSLYIAMEDDNAVGGTGEWVGILGFSQGARVAASLLFRQQVRTQLLGDSACAIHFRFAVLMAGQGPIVSLDPRLPMNEALVDASEIALLGAPSAACLARGEHVLRLPTIHVHGMLDPGIARHRFLLETYCCPRARRLVQWEGAHRVPIKTNDVAALVFEILDVAKLTGVHIL</sequence>
<accession>A0ABR4H4Y4</accession>
<dbReference type="Gene3D" id="3.40.50.1820">
    <property type="entry name" value="alpha/beta hydrolase"/>
    <property type="match status" value="1"/>
</dbReference>
<dbReference type="EMBL" id="JBFXLT010000070">
    <property type="protein sequence ID" value="KAL2810517.1"/>
    <property type="molecule type" value="Genomic_DNA"/>
</dbReference>
<keyword evidence="5" id="KW-1185">Reference proteome</keyword>
<keyword evidence="2 4" id="KW-0378">Hydrolase</keyword>
<dbReference type="PANTHER" id="PTHR48070:SF3">
    <property type="entry name" value="ESTERASE DBAE-RELATED"/>
    <property type="match status" value="1"/>
</dbReference>